<dbReference type="AlphaFoldDB" id="A0A382W670"/>
<dbReference type="SUPFAM" id="SSF56235">
    <property type="entry name" value="N-terminal nucleophile aminohydrolases (Ntn hydrolases)"/>
    <property type="match status" value="1"/>
</dbReference>
<proteinExistence type="predicted"/>
<dbReference type="Pfam" id="PF01804">
    <property type="entry name" value="Penicil_amidase"/>
    <property type="match status" value="1"/>
</dbReference>
<evidence type="ECO:0008006" key="3">
    <source>
        <dbReference type="Google" id="ProtNLM"/>
    </source>
</evidence>
<evidence type="ECO:0000256" key="1">
    <source>
        <dbReference type="ARBA" id="ARBA00022729"/>
    </source>
</evidence>
<protein>
    <recommendedName>
        <fullName evidence="3">Penicillin amidase</fullName>
    </recommendedName>
</protein>
<dbReference type="EMBL" id="UINC01157372">
    <property type="protein sequence ID" value="SVD54326.1"/>
    <property type="molecule type" value="Genomic_DNA"/>
</dbReference>
<dbReference type="InterPro" id="IPR002692">
    <property type="entry name" value="S45"/>
</dbReference>
<dbReference type="InterPro" id="IPR029055">
    <property type="entry name" value="Ntn_hydrolases_N"/>
</dbReference>
<dbReference type="PANTHER" id="PTHR34218:SF3">
    <property type="entry name" value="ACYL-HOMOSERINE LACTONE ACYLASE PVDQ"/>
    <property type="match status" value="1"/>
</dbReference>
<dbReference type="PANTHER" id="PTHR34218">
    <property type="entry name" value="PEPTIDASE S45 PENICILLIN AMIDASE"/>
    <property type="match status" value="1"/>
</dbReference>
<sequence>QVENPPSAFLQSCNNNPFQTTIGIGNPNPLEYSSVFGIEDMMTNRSLRARELFGNNSAITREEFVQYKFDKYYSQDSVLAKSIHRFLEEATTEDPELAKAIDLIRSWDLQTDINNRAAALVILTFRPKDRPADFQYDYPLFLKRLMENIELLKQNFGRIDVTWGEINRLIRGNIDLPIAGGPDILRAIYSQPIDEGRLKGVAGDCFFQIVEWDGQEHLQSWVINQYGSHSWKKTSPHYTDQSLLFAREEMRPTWFAKEDILENLERRYSPGQD</sequence>
<dbReference type="Gene3D" id="3.60.20.10">
    <property type="entry name" value="Glutamine Phosphoribosylpyrophosphate, subunit 1, domain 1"/>
    <property type="match status" value="1"/>
</dbReference>
<organism evidence="2">
    <name type="scientific">marine metagenome</name>
    <dbReference type="NCBI Taxonomy" id="408172"/>
    <lineage>
        <taxon>unclassified sequences</taxon>
        <taxon>metagenomes</taxon>
        <taxon>ecological metagenomes</taxon>
    </lineage>
</organism>
<dbReference type="GO" id="GO:0016787">
    <property type="term" value="F:hydrolase activity"/>
    <property type="evidence" value="ECO:0007669"/>
    <property type="project" value="InterPro"/>
</dbReference>
<keyword evidence="1" id="KW-0732">Signal</keyword>
<gene>
    <name evidence="2" type="ORF">METZ01_LOCUS407180</name>
</gene>
<accession>A0A382W670</accession>
<reference evidence="2" key="1">
    <citation type="submission" date="2018-05" db="EMBL/GenBank/DDBJ databases">
        <authorList>
            <person name="Lanie J.A."/>
            <person name="Ng W.-L."/>
            <person name="Kazmierczak K.M."/>
            <person name="Andrzejewski T.M."/>
            <person name="Davidsen T.M."/>
            <person name="Wayne K.J."/>
            <person name="Tettelin H."/>
            <person name="Glass J.I."/>
            <person name="Rusch D."/>
            <person name="Podicherti R."/>
            <person name="Tsui H.-C.T."/>
            <person name="Winkler M.E."/>
        </authorList>
    </citation>
    <scope>NUCLEOTIDE SEQUENCE</scope>
</reference>
<dbReference type="Gene3D" id="1.10.1400.10">
    <property type="match status" value="1"/>
</dbReference>
<evidence type="ECO:0000313" key="2">
    <source>
        <dbReference type="EMBL" id="SVD54326.1"/>
    </source>
</evidence>
<dbReference type="InterPro" id="IPR043147">
    <property type="entry name" value="Penicillin_amidase_A-knob"/>
</dbReference>
<feature type="non-terminal residue" evidence="2">
    <location>
        <position position="1"/>
    </location>
</feature>
<name>A0A382W670_9ZZZZ</name>
<dbReference type="GO" id="GO:0017000">
    <property type="term" value="P:antibiotic biosynthetic process"/>
    <property type="evidence" value="ECO:0007669"/>
    <property type="project" value="InterPro"/>
</dbReference>